<protein>
    <recommendedName>
        <fullName evidence="12">YeeE/YedE family protein</fullName>
    </recommendedName>
</protein>
<evidence type="ECO:0000256" key="2">
    <source>
        <dbReference type="ARBA" id="ARBA00022448"/>
    </source>
</evidence>
<evidence type="ECO:0000313" key="10">
    <source>
        <dbReference type="EMBL" id="CAH1057553.1"/>
    </source>
</evidence>
<proteinExistence type="inferred from homology"/>
<dbReference type="Proteomes" id="UP000838749">
    <property type="component" value="Unassembled WGS sequence"/>
</dbReference>
<comment type="similarity">
    <text evidence="8">Belongs to the TsuA/YedE (TC 9.B.102) family.</text>
</comment>
<evidence type="ECO:0000256" key="9">
    <source>
        <dbReference type="SAM" id="Phobius"/>
    </source>
</evidence>
<evidence type="ECO:0000256" key="8">
    <source>
        <dbReference type="ARBA" id="ARBA00035655"/>
    </source>
</evidence>
<keyword evidence="3" id="KW-1003">Cell membrane</keyword>
<gene>
    <name evidence="10" type="ORF">PAECIP111894_03711</name>
</gene>
<keyword evidence="5 9" id="KW-0812">Transmembrane</keyword>
<keyword evidence="7 9" id="KW-0472">Membrane</keyword>
<evidence type="ECO:0000256" key="3">
    <source>
        <dbReference type="ARBA" id="ARBA00022475"/>
    </source>
</evidence>
<evidence type="ECO:0000313" key="11">
    <source>
        <dbReference type="Proteomes" id="UP000838749"/>
    </source>
</evidence>
<evidence type="ECO:0000256" key="5">
    <source>
        <dbReference type="ARBA" id="ARBA00022692"/>
    </source>
</evidence>
<evidence type="ECO:0000256" key="7">
    <source>
        <dbReference type="ARBA" id="ARBA00023136"/>
    </source>
</evidence>
<keyword evidence="4" id="KW-0997">Cell inner membrane</keyword>
<feature type="transmembrane region" description="Helical" evidence="9">
    <location>
        <begin position="126"/>
        <end position="144"/>
    </location>
</feature>
<dbReference type="InterPro" id="IPR007272">
    <property type="entry name" value="Sulf_transp_TsuA/YedE"/>
</dbReference>
<feature type="transmembrane region" description="Helical" evidence="9">
    <location>
        <begin position="26"/>
        <end position="46"/>
    </location>
</feature>
<dbReference type="EMBL" id="CAKMAB010000021">
    <property type="protein sequence ID" value="CAH1057553.1"/>
    <property type="molecule type" value="Genomic_DNA"/>
</dbReference>
<evidence type="ECO:0000256" key="1">
    <source>
        <dbReference type="ARBA" id="ARBA00004429"/>
    </source>
</evidence>
<name>A0ABN8FHN4_9BACL</name>
<dbReference type="PANTHER" id="PTHR30574">
    <property type="entry name" value="INNER MEMBRANE PROTEIN YEDE"/>
    <property type="match status" value="1"/>
</dbReference>
<dbReference type="PANTHER" id="PTHR30574:SF1">
    <property type="entry name" value="SULPHUR TRANSPORT DOMAIN-CONTAINING PROTEIN"/>
    <property type="match status" value="1"/>
</dbReference>
<organism evidence="10 11">
    <name type="scientific">Paenibacillus pseudetheri</name>
    <dbReference type="NCBI Taxonomy" id="2897682"/>
    <lineage>
        <taxon>Bacteria</taxon>
        <taxon>Bacillati</taxon>
        <taxon>Bacillota</taxon>
        <taxon>Bacilli</taxon>
        <taxon>Bacillales</taxon>
        <taxon>Paenibacillaceae</taxon>
        <taxon>Paenibacillus</taxon>
    </lineage>
</organism>
<keyword evidence="6 9" id="KW-1133">Transmembrane helix</keyword>
<comment type="subcellular location">
    <subcellularLocation>
        <location evidence="1">Cell inner membrane</location>
        <topology evidence="1">Multi-pass membrane protein</topology>
    </subcellularLocation>
</comment>
<evidence type="ECO:0000256" key="6">
    <source>
        <dbReference type="ARBA" id="ARBA00022989"/>
    </source>
</evidence>
<feature type="transmembrane region" description="Helical" evidence="9">
    <location>
        <begin position="150"/>
        <end position="176"/>
    </location>
</feature>
<evidence type="ECO:0000256" key="4">
    <source>
        <dbReference type="ARBA" id="ARBA00022519"/>
    </source>
</evidence>
<keyword evidence="2" id="KW-0813">Transport</keyword>
<dbReference type="Pfam" id="PF04143">
    <property type="entry name" value="Sulf_transp"/>
    <property type="match status" value="1"/>
</dbReference>
<comment type="caution">
    <text evidence="10">The sequence shown here is derived from an EMBL/GenBank/DDBJ whole genome shotgun (WGS) entry which is preliminary data.</text>
</comment>
<accession>A0ABN8FHN4</accession>
<sequence length="186" mass="20027">MNETVNEFWLKISSNRFYKQLLKEPFTYVTGAVLLAVFATAHLAVFSKGWGVTSAFADWGAWLYRLAGGNVDQWAYFSSEKAQKTLSSGFLNDGGSIRNVGIILGALAATLFASEFKLKKIKSKKQVVAAVLGGLLMGYGARLANGCNIGALFTAIASLSLSGWVFGLFLLVGAFIGSKLLAKFFM</sequence>
<evidence type="ECO:0008006" key="12">
    <source>
        <dbReference type="Google" id="ProtNLM"/>
    </source>
</evidence>
<feature type="transmembrane region" description="Helical" evidence="9">
    <location>
        <begin position="96"/>
        <end position="114"/>
    </location>
</feature>
<keyword evidence="11" id="KW-1185">Reference proteome</keyword>
<reference evidence="10" key="1">
    <citation type="submission" date="2021-12" db="EMBL/GenBank/DDBJ databases">
        <authorList>
            <person name="Criscuolo A."/>
        </authorList>
    </citation>
    <scope>NUCLEOTIDE SEQUENCE</scope>
    <source>
        <strain evidence="10">CIP111894</strain>
    </source>
</reference>